<dbReference type="AlphaFoldDB" id="A0A0A0BP25"/>
<evidence type="ECO:0000256" key="2">
    <source>
        <dbReference type="SAM" id="Phobius"/>
    </source>
</evidence>
<proteinExistence type="predicted"/>
<reference evidence="3 4" key="1">
    <citation type="submission" date="2013-08" db="EMBL/GenBank/DDBJ databases">
        <title>Genome sequencing of Cellulomonas carbonis T26.</title>
        <authorList>
            <person name="Chen F."/>
            <person name="Li Y."/>
            <person name="Wang G."/>
        </authorList>
    </citation>
    <scope>NUCLEOTIDE SEQUENCE [LARGE SCALE GENOMIC DNA]</scope>
    <source>
        <strain evidence="3 4">T26</strain>
    </source>
</reference>
<keyword evidence="2" id="KW-0472">Membrane</keyword>
<evidence type="ECO:0000313" key="4">
    <source>
        <dbReference type="Proteomes" id="UP000029839"/>
    </source>
</evidence>
<reference evidence="3 4" key="2">
    <citation type="journal article" date="2015" name="Stand. Genomic Sci.">
        <title>Draft genome sequence of Cellulomonas carbonis T26(T) and comparative analysis of six Cellulomonas genomes.</title>
        <authorList>
            <person name="Zhuang W."/>
            <person name="Zhang S."/>
            <person name="Xia X."/>
            <person name="Wang G."/>
        </authorList>
    </citation>
    <scope>NUCLEOTIDE SEQUENCE [LARGE SCALE GENOMIC DNA]</scope>
    <source>
        <strain evidence="3 4">T26</strain>
    </source>
</reference>
<feature type="compositionally biased region" description="Acidic residues" evidence="1">
    <location>
        <begin position="1"/>
        <end position="10"/>
    </location>
</feature>
<evidence type="ECO:0000313" key="3">
    <source>
        <dbReference type="EMBL" id="KGM08829.1"/>
    </source>
</evidence>
<sequence length="165" mass="18448">MPDPAEDAEEAVAASPEELRRRRHQLKSKVMAEPQRLELREQLAAVYRTEGNLSQAGRWNYLAENADPRETNAFAKAFGDDPLEMMRALRWTGSEEDAETEVARERLRSLRKAARDRVGHQVSWDKPEPGVRPWVAILGCAGVLTILGLIVVGAISTSQWLAGLF</sequence>
<dbReference type="OrthoDB" id="3381914at2"/>
<dbReference type="Proteomes" id="UP000029839">
    <property type="component" value="Unassembled WGS sequence"/>
</dbReference>
<organism evidence="3 4">
    <name type="scientific">Cellulomonas carbonis T26</name>
    <dbReference type="NCBI Taxonomy" id="947969"/>
    <lineage>
        <taxon>Bacteria</taxon>
        <taxon>Bacillati</taxon>
        <taxon>Actinomycetota</taxon>
        <taxon>Actinomycetes</taxon>
        <taxon>Micrococcales</taxon>
        <taxon>Cellulomonadaceae</taxon>
        <taxon>Cellulomonas</taxon>
    </lineage>
</organism>
<gene>
    <name evidence="3" type="ORF">N868_05965</name>
</gene>
<comment type="caution">
    <text evidence="3">The sequence shown here is derived from an EMBL/GenBank/DDBJ whole genome shotgun (WGS) entry which is preliminary data.</text>
</comment>
<feature type="region of interest" description="Disordered" evidence="1">
    <location>
        <begin position="1"/>
        <end position="27"/>
    </location>
</feature>
<dbReference type="Pfam" id="PF20225">
    <property type="entry name" value="DUF6584"/>
    <property type="match status" value="1"/>
</dbReference>
<keyword evidence="4" id="KW-1185">Reference proteome</keyword>
<feature type="transmembrane region" description="Helical" evidence="2">
    <location>
        <begin position="134"/>
        <end position="155"/>
    </location>
</feature>
<dbReference type="RefSeq" id="WP_052426549.1">
    <property type="nucleotide sequence ID" value="NZ_AXCY01000151.1"/>
</dbReference>
<keyword evidence="2" id="KW-1133">Transmembrane helix</keyword>
<dbReference type="InterPro" id="IPR046491">
    <property type="entry name" value="DUF6584"/>
</dbReference>
<accession>A0A0A0BP25</accession>
<dbReference type="EMBL" id="AXCY01000151">
    <property type="protein sequence ID" value="KGM08829.1"/>
    <property type="molecule type" value="Genomic_DNA"/>
</dbReference>
<protein>
    <submittedName>
        <fullName evidence="3">Uncharacterized protein</fullName>
    </submittedName>
</protein>
<keyword evidence="2" id="KW-0812">Transmembrane</keyword>
<name>A0A0A0BP25_9CELL</name>
<evidence type="ECO:0000256" key="1">
    <source>
        <dbReference type="SAM" id="MobiDB-lite"/>
    </source>
</evidence>